<proteinExistence type="predicted"/>
<reference evidence="1" key="1">
    <citation type="submission" date="2023-07" db="EMBL/GenBank/DDBJ databases">
        <title>draft genome sequence of fig (Ficus carica).</title>
        <authorList>
            <person name="Takahashi T."/>
            <person name="Nishimura K."/>
        </authorList>
    </citation>
    <scope>NUCLEOTIDE SEQUENCE</scope>
</reference>
<keyword evidence="2" id="KW-1185">Reference proteome</keyword>
<sequence>MQPAYGALGRLLSASAGTTPARAGPLASGMHWRERARLVFWSASRLTRVDGAVRQDGEARAPIKPSANGVWSALLGSDIR</sequence>
<accession>A0AA87ZII1</accession>
<organism evidence="1 2">
    <name type="scientific">Ficus carica</name>
    <name type="common">Common fig</name>
    <dbReference type="NCBI Taxonomy" id="3494"/>
    <lineage>
        <taxon>Eukaryota</taxon>
        <taxon>Viridiplantae</taxon>
        <taxon>Streptophyta</taxon>
        <taxon>Embryophyta</taxon>
        <taxon>Tracheophyta</taxon>
        <taxon>Spermatophyta</taxon>
        <taxon>Magnoliopsida</taxon>
        <taxon>eudicotyledons</taxon>
        <taxon>Gunneridae</taxon>
        <taxon>Pentapetalae</taxon>
        <taxon>rosids</taxon>
        <taxon>fabids</taxon>
        <taxon>Rosales</taxon>
        <taxon>Moraceae</taxon>
        <taxon>Ficeae</taxon>
        <taxon>Ficus</taxon>
    </lineage>
</organism>
<evidence type="ECO:0000313" key="1">
    <source>
        <dbReference type="EMBL" id="GMN33934.1"/>
    </source>
</evidence>
<dbReference type="AlphaFoldDB" id="A0AA87ZII1"/>
<gene>
    <name evidence="1" type="ORF">TIFTF001_004419</name>
</gene>
<evidence type="ECO:0000313" key="2">
    <source>
        <dbReference type="Proteomes" id="UP001187192"/>
    </source>
</evidence>
<name>A0AA87ZII1_FICCA</name>
<comment type="caution">
    <text evidence="1">The sequence shown here is derived from an EMBL/GenBank/DDBJ whole genome shotgun (WGS) entry which is preliminary data.</text>
</comment>
<dbReference type="Proteomes" id="UP001187192">
    <property type="component" value="Unassembled WGS sequence"/>
</dbReference>
<dbReference type="EMBL" id="BTGU01000004">
    <property type="protein sequence ID" value="GMN33934.1"/>
    <property type="molecule type" value="Genomic_DNA"/>
</dbReference>
<protein>
    <submittedName>
        <fullName evidence="1">Uncharacterized protein</fullName>
    </submittedName>
</protein>